<dbReference type="PANTHER" id="PTHR30204">
    <property type="entry name" value="REDOX-CYCLING DRUG-SENSING TRANSCRIPTIONAL ACTIVATOR SOXR"/>
    <property type="match status" value="1"/>
</dbReference>
<keyword evidence="1" id="KW-0238">DNA-binding</keyword>
<dbReference type="PROSITE" id="PS00552">
    <property type="entry name" value="HTH_MERR_1"/>
    <property type="match status" value="1"/>
</dbReference>
<dbReference type="Pfam" id="PF13411">
    <property type="entry name" value="MerR_1"/>
    <property type="match status" value="1"/>
</dbReference>
<dbReference type="Proteomes" id="UP000824130">
    <property type="component" value="Unassembled WGS sequence"/>
</dbReference>
<accession>A0A9D1SVU0</accession>
<gene>
    <name evidence="3" type="ORF">IAD25_07760</name>
</gene>
<protein>
    <submittedName>
        <fullName evidence="3">MerR family transcriptional regulator</fullName>
    </submittedName>
</protein>
<dbReference type="InterPro" id="IPR047057">
    <property type="entry name" value="MerR_fam"/>
</dbReference>
<feature type="domain" description="HTH merR-type" evidence="2">
    <location>
        <begin position="15"/>
        <end position="85"/>
    </location>
</feature>
<dbReference type="AlphaFoldDB" id="A0A9D1SVU0"/>
<sequence>MKDEKKKTETEDEKLYSIGEVSSICNISKKALRFYDKIHIISPDYISEENKYRYYNRRTLLLVPVIKYYKQMGFKLEEMKEVLESETYEVHQESFRNKIDELKRLREDINVSYISVNDWYDLIMEAVSVIENKVTEVSVKYIESMRVCYMEQEFTHNYMDSIINIEWTNYLEEIGHAITGAVYLEFLDVKEKMEGKPTKVRVFQRGAKDIEDSRTMNIGGKMMLSAYHIGSHDNINETYEKIFRWAKAHGYKYGNTSIERYVTDYWTIHKVDDFVTEILVDIIK</sequence>
<evidence type="ECO:0000256" key="1">
    <source>
        <dbReference type="ARBA" id="ARBA00023125"/>
    </source>
</evidence>
<dbReference type="PANTHER" id="PTHR30204:SF96">
    <property type="entry name" value="CHROMOSOME-ANCHORING PROTEIN RACA"/>
    <property type="match status" value="1"/>
</dbReference>
<dbReference type="Gene3D" id="1.10.1660.10">
    <property type="match status" value="1"/>
</dbReference>
<dbReference type="PROSITE" id="PS50937">
    <property type="entry name" value="HTH_MERR_2"/>
    <property type="match status" value="1"/>
</dbReference>
<name>A0A9D1SVU0_9FIRM</name>
<dbReference type="EMBL" id="DVOB01000162">
    <property type="protein sequence ID" value="HIU96581.1"/>
    <property type="molecule type" value="Genomic_DNA"/>
</dbReference>
<dbReference type="InterPro" id="IPR000551">
    <property type="entry name" value="MerR-type_HTH_dom"/>
</dbReference>
<dbReference type="CDD" id="cd01107">
    <property type="entry name" value="HTH_BmrR"/>
    <property type="match status" value="1"/>
</dbReference>
<dbReference type="InterPro" id="IPR009061">
    <property type="entry name" value="DNA-bd_dom_put_sf"/>
</dbReference>
<organism evidence="3 4">
    <name type="scientific">Candidatus Allocopromorpha excrementipullorum</name>
    <dbReference type="NCBI Taxonomy" id="2840743"/>
    <lineage>
        <taxon>Bacteria</taxon>
        <taxon>Bacillati</taxon>
        <taxon>Bacillota</taxon>
        <taxon>Clostridia</taxon>
        <taxon>Eubacteriales</taxon>
        <taxon>Eubacteriaceae</taxon>
        <taxon>Eubacteriaceae incertae sedis</taxon>
        <taxon>Candidatus Allocopromorpha</taxon>
    </lineage>
</organism>
<dbReference type="GO" id="GO:0003677">
    <property type="term" value="F:DNA binding"/>
    <property type="evidence" value="ECO:0007669"/>
    <property type="project" value="UniProtKB-KW"/>
</dbReference>
<evidence type="ECO:0000313" key="4">
    <source>
        <dbReference type="Proteomes" id="UP000824130"/>
    </source>
</evidence>
<dbReference type="InterPro" id="IPR029442">
    <property type="entry name" value="GyrI-like"/>
</dbReference>
<dbReference type="SUPFAM" id="SSF55136">
    <property type="entry name" value="Probable bacterial effector-binding domain"/>
    <property type="match status" value="1"/>
</dbReference>
<comment type="caution">
    <text evidence="3">The sequence shown here is derived from an EMBL/GenBank/DDBJ whole genome shotgun (WGS) entry which is preliminary data.</text>
</comment>
<dbReference type="InterPro" id="IPR011256">
    <property type="entry name" value="Reg_factor_effector_dom_sf"/>
</dbReference>
<reference evidence="3" key="2">
    <citation type="journal article" date="2021" name="PeerJ">
        <title>Extensive microbial diversity within the chicken gut microbiome revealed by metagenomics and culture.</title>
        <authorList>
            <person name="Gilroy R."/>
            <person name="Ravi A."/>
            <person name="Getino M."/>
            <person name="Pursley I."/>
            <person name="Horton D.L."/>
            <person name="Alikhan N.F."/>
            <person name="Baker D."/>
            <person name="Gharbi K."/>
            <person name="Hall N."/>
            <person name="Watson M."/>
            <person name="Adriaenssens E.M."/>
            <person name="Foster-Nyarko E."/>
            <person name="Jarju S."/>
            <person name="Secka A."/>
            <person name="Antonio M."/>
            <person name="Oren A."/>
            <person name="Chaudhuri R.R."/>
            <person name="La Ragione R."/>
            <person name="Hildebrand F."/>
            <person name="Pallen M.J."/>
        </authorList>
    </citation>
    <scope>NUCLEOTIDE SEQUENCE</scope>
    <source>
        <strain evidence="3">ChiSjej4B22-8349</strain>
    </source>
</reference>
<dbReference type="Gene3D" id="3.20.80.10">
    <property type="entry name" value="Regulatory factor, effector binding domain"/>
    <property type="match status" value="1"/>
</dbReference>
<dbReference type="GO" id="GO:0003700">
    <property type="term" value="F:DNA-binding transcription factor activity"/>
    <property type="evidence" value="ECO:0007669"/>
    <property type="project" value="InterPro"/>
</dbReference>
<reference evidence="3" key="1">
    <citation type="submission" date="2020-10" db="EMBL/GenBank/DDBJ databases">
        <authorList>
            <person name="Gilroy R."/>
        </authorList>
    </citation>
    <scope>NUCLEOTIDE SEQUENCE</scope>
    <source>
        <strain evidence="3">ChiSjej4B22-8349</strain>
    </source>
</reference>
<dbReference type="Pfam" id="PF06445">
    <property type="entry name" value="GyrI-like"/>
    <property type="match status" value="1"/>
</dbReference>
<dbReference type="SUPFAM" id="SSF46955">
    <property type="entry name" value="Putative DNA-binding domain"/>
    <property type="match status" value="1"/>
</dbReference>
<evidence type="ECO:0000259" key="2">
    <source>
        <dbReference type="PROSITE" id="PS50937"/>
    </source>
</evidence>
<proteinExistence type="predicted"/>
<dbReference type="SMART" id="SM00422">
    <property type="entry name" value="HTH_MERR"/>
    <property type="match status" value="1"/>
</dbReference>
<evidence type="ECO:0000313" key="3">
    <source>
        <dbReference type="EMBL" id="HIU96581.1"/>
    </source>
</evidence>